<dbReference type="InterPro" id="IPR019734">
    <property type="entry name" value="TPR_rpt"/>
</dbReference>
<sequence length="273" mass="28646">MAKTSPRKAPASPKKAVAAPKKSAAAAKKRPSSVKNPVAQARPPAAKKKARAPVPPPVPVDVLPPASSFAGLVAEPVAESVPEQKALPAGEPVGGVAFPFEIDPKRIEEGLNKLRAEVVHWANKGRYTKVRFKFRGKQLLPDLPIAAVAAAEGLTFYWGGILRALIFTVAGGSLLQVELVNDADKRVQAGKEALLAGDLDEALAAFREALSMDRDNVGAHLNVGVALKLKGDREAALAAFERAKALDPEGPLGVEAERLAAPLRPKDVTAQTA</sequence>
<proteinExistence type="predicted"/>
<dbReference type="Gene3D" id="1.25.40.10">
    <property type="entry name" value="Tetratricopeptide repeat domain"/>
    <property type="match status" value="1"/>
</dbReference>
<dbReference type="OrthoDB" id="5513204at2"/>
<dbReference type="SUPFAM" id="SSF48452">
    <property type="entry name" value="TPR-like"/>
    <property type="match status" value="1"/>
</dbReference>
<gene>
    <name evidence="3" type="ORF">BON30_33695</name>
</gene>
<keyword evidence="1" id="KW-0802">TPR repeat</keyword>
<organism evidence="3 4">
    <name type="scientific">Cystobacter ferrugineus</name>
    <dbReference type="NCBI Taxonomy" id="83449"/>
    <lineage>
        <taxon>Bacteria</taxon>
        <taxon>Pseudomonadati</taxon>
        <taxon>Myxococcota</taxon>
        <taxon>Myxococcia</taxon>
        <taxon>Myxococcales</taxon>
        <taxon>Cystobacterineae</taxon>
        <taxon>Archangiaceae</taxon>
        <taxon>Cystobacter</taxon>
    </lineage>
</organism>
<dbReference type="RefSeq" id="WP_071902615.1">
    <property type="nucleotide sequence ID" value="NZ_MPIN01000011.1"/>
</dbReference>
<dbReference type="EMBL" id="MPIN01000011">
    <property type="protein sequence ID" value="OJH36124.1"/>
    <property type="molecule type" value="Genomic_DNA"/>
</dbReference>
<feature type="region of interest" description="Disordered" evidence="2">
    <location>
        <begin position="1"/>
        <end position="57"/>
    </location>
</feature>
<dbReference type="AlphaFoldDB" id="A0A1L9B1J1"/>
<feature type="repeat" description="TPR" evidence="1">
    <location>
        <begin position="183"/>
        <end position="216"/>
    </location>
</feature>
<protein>
    <submittedName>
        <fullName evidence="3">Uncharacterized protein</fullName>
    </submittedName>
</protein>
<evidence type="ECO:0000256" key="2">
    <source>
        <dbReference type="SAM" id="MobiDB-lite"/>
    </source>
</evidence>
<accession>A0A1L9B1J1</accession>
<dbReference type="InterPro" id="IPR011990">
    <property type="entry name" value="TPR-like_helical_dom_sf"/>
</dbReference>
<evidence type="ECO:0000256" key="1">
    <source>
        <dbReference type="PROSITE-ProRule" id="PRU00339"/>
    </source>
</evidence>
<reference evidence="4" key="1">
    <citation type="submission" date="2016-11" db="EMBL/GenBank/DDBJ databases">
        <authorList>
            <person name="Shukria A."/>
            <person name="Stevens D.C."/>
        </authorList>
    </citation>
    <scope>NUCLEOTIDE SEQUENCE [LARGE SCALE GENOMIC DNA]</scope>
    <source>
        <strain evidence="4">Cbfe23</strain>
    </source>
</reference>
<dbReference type="SMART" id="SM00028">
    <property type="entry name" value="TPR"/>
    <property type="match status" value="2"/>
</dbReference>
<comment type="caution">
    <text evidence="3">The sequence shown here is derived from an EMBL/GenBank/DDBJ whole genome shotgun (WGS) entry which is preliminary data.</text>
</comment>
<name>A0A1L9B1J1_9BACT</name>
<reference evidence="3 4" key="2">
    <citation type="submission" date="2016-12" db="EMBL/GenBank/DDBJ databases">
        <title>Draft Genome Sequence of Cystobacter ferrugineus Strain Cbfe23.</title>
        <authorList>
            <person name="Akbar S."/>
            <person name="Dowd S.E."/>
            <person name="Stevens D.C."/>
        </authorList>
    </citation>
    <scope>NUCLEOTIDE SEQUENCE [LARGE SCALE GENOMIC DNA]</scope>
    <source>
        <strain evidence="3 4">Cbfe23</strain>
    </source>
</reference>
<keyword evidence="4" id="KW-1185">Reference proteome</keyword>
<evidence type="ECO:0000313" key="3">
    <source>
        <dbReference type="EMBL" id="OJH36124.1"/>
    </source>
</evidence>
<dbReference type="Pfam" id="PF13432">
    <property type="entry name" value="TPR_16"/>
    <property type="match status" value="1"/>
</dbReference>
<feature type="repeat" description="TPR" evidence="1">
    <location>
        <begin position="217"/>
        <end position="250"/>
    </location>
</feature>
<feature type="compositionally biased region" description="Low complexity" evidence="2">
    <location>
        <begin position="33"/>
        <end position="44"/>
    </location>
</feature>
<feature type="compositionally biased region" description="Low complexity" evidence="2">
    <location>
        <begin position="1"/>
        <end position="26"/>
    </location>
</feature>
<evidence type="ECO:0000313" key="4">
    <source>
        <dbReference type="Proteomes" id="UP000182229"/>
    </source>
</evidence>
<dbReference type="STRING" id="83449.BON30_33695"/>
<dbReference type="Proteomes" id="UP000182229">
    <property type="component" value="Unassembled WGS sequence"/>
</dbReference>
<dbReference type="PROSITE" id="PS50005">
    <property type="entry name" value="TPR"/>
    <property type="match status" value="2"/>
</dbReference>